<evidence type="ECO:0000313" key="2">
    <source>
        <dbReference type="Proteomes" id="UP001637618"/>
    </source>
</evidence>
<sequence length="373" mass="40904">MSDLQRLAPSKNTYQARLACLQADPSIATWEALTRDPEELKTLQKNDWNGFVTRLTEPGVWLPEADSHNANILKNLTAALGGQYAGSFQSLLLGSDPVEKKEIALVRGAPSAGKTSFLKGRFALGADDVKNMLQNRLPSVTMSQVHFQGVAVLQTFMSSMERKLDQALTRDALYLWPKDFDSKLNLAASKSEQKVAVHDIQVDLTTLCCRILKRSTAEALMNFDTLSTFFKASLESRKDTLASVEKNQEAVSEYSLAAWDGSKLVTVAERSPGTGAIEIKDAALFAEHVARDPAAISAEIQRVRDTVIDPAFIDQFVRELDPAVAKVFTQALSRYEGLTMSQALELHANRAHVPMSTAARVLQQVQPGLTAQV</sequence>
<organism evidence="1 2">
    <name type="scientific">Pseudomonas imrae</name>
    <dbReference type="NCBI Taxonomy" id="2992837"/>
    <lineage>
        <taxon>Bacteria</taxon>
        <taxon>Pseudomonadati</taxon>
        <taxon>Pseudomonadota</taxon>
        <taxon>Gammaproteobacteria</taxon>
        <taxon>Pseudomonadales</taxon>
        <taxon>Pseudomonadaceae</taxon>
        <taxon>Pseudomonas</taxon>
    </lineage>
</organism>
<accession>A0ACC7PGG3</accession>
<reference evidence="1" key="1">
    <citation type="submission" date="2022-11" db="EMBL/GenBank/DDBJ databases">
        <title>Draft genome sequences of strains of Pseudomonas imrae sp. nov.</title>
        <authorList>
            <person name="Salva Serra F."/>
            <person name="Nimje P."/>
            <person name="Moore E.R.B."/>
            <person name="Marathe N.P."/>
        </authorList>
    </citation>
    <scope>NUCLEOTIDE SEQUENCE</scope>
    <source>
        <strain evidence="1">15FMM2</strain>
    </source>
</reference>
<dbReference type="EMBL" id="JAPEQY010000009">
    <property type="protein sequence ID" value="MFO2478371.1"/>
    <property type="molecule type" value="Genomic_DNA"/>
</dbReference>
<name>A0ACC7PGG3_9PSED</name>
<evidence type="ECO:0000313" key="1">
    <source>
        <dbReference type="EMBL" id="MFO2478371.1"/>
    </source>
</evidence>
<proteinExistence type="predicted"/>
<keyword evidence="2" id="KW-1185">Reference proteome</keyword>
<dbReference type="Proteomes" id="UP001637618">
    <property type="component" value="Unassembled WGS sequence"/>
</dbReference>
<comment type="caution">
    <text evidence="1">The sequence shown here is derived from an EMBL/GenBank/DDBJ whole genome shotgun (WGS) entry which is preliminary data.</text>
</comment>
<gene>
    <name evidence="1" type="ORF">OOJ96_13275</name>
</gene>
<protein>
    <submittedName>
        <fullName evidence="1">Uncharacterized protein</fullName>
    </submittedName>
</protein>